<evidence type="ECO:0000313" key="2">
    <source>
        <dbReference type="Proteomes" id="UP000282656"/>
    </source>
</evidence>
<name>A0A3A8QWH1_9BACT</name>
<dbReference type="EMBL" id="RAWM01000005">
    <property type="protein sequence ID" value="RKH73129.1"/>
    <property type="molecule type" value="Genomic_DNA"/>
</dbReference>
<dbReference type="OrthoDB" id="5519905at2"/>
<evidence type="ECO:0000313" key="1">
    <source>
        <dbReference type="EMBL" id="RKH73129.1"/>
    </source>
</evidence>
<keyword evidence="2" id="KW-1185">Reference proteome</keyword>
<organism evidence="1 2">
    <name type="scientific">Corallococcus interemptor</name>
    <dbReference type="NCBI Taxonomy" id="2316720"/>
    <lineage>
        <taxon>Bacteria</taxon>
        <taxon>Pseudomonadati</taxon>
        <taxon>Myxococcota</taxon>
        <taxon>Myxococcia</taxon>
        <taxon>Myxococcales</taxon>
        <taxon>Cystobacterineae</taxon>
        <taxon>Myxococcaceae</taxon>
        <taxon>Corallococcus</taxon>
    </lineage>
</organism>
<sequence>MRHETVAEAKEMVMDPVFVARLNGSTDLLLLAELGLDEGSNVTFDNAGRQATVPRARFDAESEREMDLDSTELSDAQRTAYVAYWARRELAAGVENEVNQLLVHAKRHPFRHGMERRGGGSLQKGAYALESLTEMLRTWLMRDIHEGVVGEIGNYAGQSWLSSSVPDKDTGAPVPFEVHADSRALGVALFLSFVSRCGGTSQVRARRSRGQTMLVSRDGEREFYSGRYFYFSQST</sequence>
<proteinExistence type="predicted"/>
<dbReference type="Proteomes" id="UP000282656">
    <property type="component" value="Unassembled WGS sequence"/>
</dbReference>
<dbReference type="RefSeq" id="WP_147468220.1">
    <property type="nucleotide sequence ID" value="NZ_RAWM01000005.1"/>
</dbReference>
<comment type="caution">
    <text evidence="1">The sequence shown here is derived from an EMBL/GenBank/DDBJ whole genome shotgun (WGS) entry which is preliminary data.</text>
</comment>
<reference evidence="2" key="1">
    <citation type="submission" date="2018-09" db="EMBL/GenBank/DDBJ databases">
        <authorList>
            <person name="Livingstone P.G."/>
            <person name="Whitworth D.E."/>
        </authorList>
    </citation>
    <scope>NUCLEOTIDE SEQUENCE [LARGE SCALE GENOMIC DNA]</scope>
    <source>
        <strain evidence="2">AB047A</strain>
    </source>
</reference>
<protein>
    <submittedName>
        <fullName evidence="1">Uncharacterized protein</fullName>
    </submittedName>
</protein>
<dbReference type="AlphaFoldDB" id="A0A3A8QWH1"/>
<gene>
    <name evidence="1" type="ORF">D7X96_03510</name>
</gene>
<accession>A0A3A8QWH1</accession>